<proteinExistence type="predicted"/>
<dbReference type="PANTHER" id="PTHR12110:SF41">
    <property type="entry name" value="INOSOSE DEHYDRATASE"/>
    <property type="match status" value="1"/>
</dbReference>
<dbReference type="AlphaFoldDB" id="A0A382EKB9"/>
<reference evidence="2" key="1">
    <citation type="submission" date="2018-05" db="EMBL/GenBank/DDBJ databases">
        <authorList>
            <person name="Lanie J.A."/>
            <person name="Ng W.-L."/>
            <person name="Kazmierczak K.M."/>
            <person name="Andrzejewski T.M."/>
            <person name="Davidsen T.M."/>
            <person name="Wayne K.J."/>
            <person name="Tettelin H."/>
            <person name="Glass J.I."/>
            <person name="Rusch D."/>
            <person name="Podicherti R."/>
            <person name="Tsui H.-C.T."/>
            <person name="Winkler M.E."/>
        </authorList>
    </citation>
    <scope>NUCLEOTIDE SEQUENCE</scope>
</reference>
<dbReference type="Gene3D" id="3.20.20.150">
    <property type="entry name" value="Divalent-metal-dependent TIM barrel enzymes"/>
    <property type="match status" value="1"/>
</dbReference>
<dbReference type="InterPro" id="IPR036237">
    <property type="entry name" value="Xyl_isomerase-like_sf"/>
</dbReference>
<sequence>MKIAYAFRRSTIYPYEAGEQWLLMPEPALTNFLTKVKEIGFDGIELGYEVFGGDEATKSSVKETRKRLDDAGTPCVAMRAGGVLCTPIEGEVNRDKLYKSIEIAEWLGVDIVNSALSGPARNKTLGPTVPGLPIQEGSSQLASQQDFERTAEILHEAGKRAGDIGAVVTVEVHQHSIADNSRSTLKLLEMTDSPSVFANPDLGNILWHYDEPEETMEEAINALAPHSKYWHCKTLQRINVPEHDRTYFLRVPIPDGDIDYRFAINS</sequence>
<accession>A0A382EKB9</accession>
<dbReference type="Pfam" id="PF01261">
    <property type="entry name" value="AP_endonuc_2"/>
    <property type="match status" value="1"/>
</dbReference>
<organism evidence="2">
    <name type="scientific">marine metagenome</name>
    <dbReference type="NCBI Taxonomy" id="408172"/>
    <lineage>
        <taxon>unclassified sequences</taxon>
        <taxon>metagenomes</taxon>
        <taxon>ecological metagenomes</taxon>
    </lineage>
</organism>
<gene>
    <name evidence="2" type="ORF">METZ01_LOCUS203171</name>
</gene>
<dbReference type="EMBL" id="UINC01044623">
    <property type="protein sequence ID" value="SVB50317.1"/>
    <property type="molecule type" value="Genomic_DNA"/>
</dbReference>
<name>A0A382EKB9_9ZZZZ</name>
<feature type="domain" description="Xylose isomerase-like TIM barrel" evidence="1">
    <location>
        <begin position="34"/>
        <end position="262"/>
    </location>
</feature>
<dbReference type="InterPro" id="IPR050312">
    <property type="entry name" value="IolE/XylAMocC-like"/>
</dbReference>
<evidence type="ECO:0000313" key="2">
    <source>
        <dbReference type="EMBL" id="SVB50317.1"/>
    </source>
</evidence>
<evidence type="ECO:0000259" key="1">
    <source>
        <dbReference type="Pfam" id="PF01261"/>
    </source>
</evidence>
<feature type="non-terminal residue" evidence="2">
    <location>
        <position position="266"/>
    </location>
</feature>
<dbReference type="InterPro" id="IPR013022">
    <property type="entry name" value="Xyl_isomerase-like_TIM-brl"/>
</dbReference>
<dbReference type="PANTHER" id="PTHR12110">
    <property type="entry name" value="HYDROXYPYRUVATE ISOMERASE"/>
    <property type="match status" value="1"/>
</dbReference>
<dbReference type="SUPFAM" id="SSF51658">
    <property type="entry name" value="Xylose isomerase-like"/>
    <property type="match status" value="1"/>
</dbReference>
<protein>
    <recommendedName>
        <fullName evidence="1">Xylose isomerase-like TIM barrel domain-containing protein</fullName>
    </recommendedName>
</protein>